<evidence type="ECO:0000313" key="3">
    <source>
        <dbReference type="EMBL" id="KAA6345595.1"/>
    </source>
</evidence>
<dbReference type="Pfam" id="PF19755">
    <property type="entry name" value="DUF6242"/>
    <property type="match status" value="1"/>
</dbReference>
<dbReference type="InterPro" id="IPR058667">
    <property type="entry name" value="DUF6242_C"/>
</dbReference>
<protein>
    <submittedName>
        <fullName evidence="3">Uncharacterized protein</fullName>
    </submittedName>
</protein>
<dbReference type="Pfam" id="PF25852">
    <property type="entry name" value="DUF6242_C"/>
    <property type="match status" value="1"/>
</dbReference>
<dbReference type="SUPFAM" id="SSF50939">
    <property type="entry name" value="Sialidases"/>
    <property type="match status" value="1"/>
</dbReference>
<dbReference type="PROSITE" id="PS51257">
    <property type="entry name" value="PROKAR_LIPOPROTEIN"/>
    <property type="match status" value="1"/>
</dbReference>
<feature type="domain" description="DUF6242" evidence="2">
    <location>
        <begin position="137"/>
        <end position="433"/>
    </location>
</feature>
<accession>A0A5J4SK38</accession>
<dbReference type="InterPro" id="IPR036278">
    <property type="entry name" value="Sialidase_sf"/>
</dbReference>
<dbReference type="InterPro" id="IPR046209">
    <property type="entry name" value="DUF6242_N"/>
</dbReference>
<name>A0A5J4SK38_9ZZZZ</name>
<dbReference type="InterPro" id="IPR015915">
    <property type="entry name" value="Kelch-typ_b-propeller"/>
</dbReference>
<organism evidence="3">
    <name type="scientific">termite gut metagenome</name>
    <dbReference type="NCBI Taxonomy" id="433724"/>
    <lineage>
        <taxon>unclassified sequences</taxon>
        <taxon>metagenomes</taxon>
        <taxon>organismal metagenomes</taxon>
    </lineage>
</organism>
<comment type="caution">
    <text evidence="3">The sequence shown here is derived from an EMBL/GenBank/DDBJ whole genome shotgun (WGS) entry which is preliminary data.</text>
</comment>
<dbReference type="EMBL" id="SNRY01000164">
    <property type="protein sequence ID" value="KAA6345595.1"/>
    <property type="molecule type" value="Genomic_DNA"/>
</dbReference>
<proteinExistence type="predicted"/>
<evidence type="ECO:0000259" key="1">
    <source>
        <dbReference type="Pfam" id="PF19755"/>
    </source>
</evidence>
<gene>
    <name evidence="3" type="ORF">EZS27_006860</name>
</gene>
<evidence type="ECO:0000259" key="2">
    <source>
        <dbReference type="Pfam" id="PF25852"/>
    </source>
</evidence>
<sequence>MRITFLPVIISFFLVFSVAISCFDSNEEVEYGSDDTIHAFELDTIYGINYSFTIDQINGAIFNIDSVPLTADTIINKILITTLETNGYVYTEGALINITDSLDLSRTMEEPLKLKVVTFDGKYSRDYTVEVRIHKQDPDSLVWTKMASSFFEEGGEFNERKSVILDENIFVYTSNISEAYRTSLNDGRQWTKITVDNLPANIKLSSLLTCNDKLYVLTEDSHIYFSEDGVSWSEHPTLPGNGIEAFITSFPHTISGIKNENGIKKFCVTNLDFSGWDTGKEVPQTFPMENISSTVYKTKTGIWKAFIAGETTPNNSPYTVPWFSIDGKGWTAAEASVGNDDTTYSCPPMEQPSILYYNDRFYVFGGSFDGFYTSPEGLTWSNVEKKMFFPEHFGEASYHPYSIVIDRDNFIWIIWGQKGEVWRGRINKLGFKIK</sequence>
<dbReference type="AlphaFoldDB" id="A0A5J4SK38"/>
<reference evidence="3" key="1">
    <citation type="submission" date="2019-03" db="EMBL/GenBank/DDBJ databases">
        <title>Single cell metagenomics reveals metabolic interactions within the superorganism composed of flagellate Streblomastix strix and complex community of Bacteroidetes bacteria on its surface.</title>
        <authorList>
            <person name="Treitli S.C."/>
            <person name="Kolisko M."/>
            <person name="Husnik F."/>
            <person name="Keeling P."/>
            <person name="Hampl V."/>
        </authorList>
    </citation>
    <scope>NUCLEOTIDE SEQUENCE</scope>
    <source>
        <strain evidence="3">STM</strain>
    </source>
</reference>
<dbReference type="Gene3D" id="2.120.10.80">
    <property type="entry name" value="Kelch-type beta propeller"/>
    <property type="match status" value="1"/>
</dbReference>
<feature type="domain" description="DUF6242" evidence="1">
    <location>
        <begin position="38"/>
        <end position="131"/>
    </location>
</feature>